<reference evidence="1 2" key="1">
    <citation type="journal article" date="2019" name="Int. J. Syst. Evol. Microbiol.">
        <title>The Global Catalogue of Microorganisms (GCM) 10K type strain sequencing project: providing services to taxonomists for standard genome sequencing and annotation.</title>
        <authorList>
            <consortium name="The Broad Institute Genomics Platform"/>
            <consortium name="The Broad Institute Genome Sequencing Center for Infectious Disease"/>
            <person name="Wu L."/>
            <person name="Ma J."/>
        </authorList>
    </citation>
    <scope>NUCLEOTIDE SEQUENCE [LARGE SCALE GENOMIC DNA]</scope>
    <source>
        <strain evidence="1 2">GX26</strain>
    </source>
</reference>
<dbReference type="Proteomes" id="UP001596395">
    <property type="component" value="Unassembled WGS sequence"/>
</dbReference>
<dbReference type="RefSeq" id="WP_336350449.1">
    <property type="nucleotide sequence ID" value="NZ_JAZAQL010000002.1"/>
</dbReference>
<gene>
    <name evidence="1" type="ORF">ACFQGB_11515</name>
</gene>
<evidence type="ECO:0000313" key="1">
    <source>
        <dbReference type="EMBL" id="MFC6953491.1"/>
    </source>
</evidence>
<protein>
    <recommendedName>
        <fullName evidence="3">DUF4352 domain-containing protein</fullName>
    </recommendedName>
</protein>
<comment type="caution">
    <text evidence="1">The sequence shown here is derived from an EMBL/GenBank/DDBJ whole genome shotgun (WGS) entry which is preliminary data.</text>
</comment>
<evidence type="ECO:0008006" key="3">
    <source>
        <dbReference type="Google" id="ProtNLM"/>
    </source>
</evidence>
<organism evidence="1 2">
    <name type="scientific">Halorubellus litoreus</name>
    <dbReference type="NCBI Taxonomy" id="755308"/>
    <lineage>
        <taxon>Archaea</taxon>
        <taxon>Methanobacteriati</taxon>
        <taxon>Methanobacteriota</taxon>
        <taxon>Stenosarchaea group</taxon>
        <taxon>Halobacteria</taxon>
        <taxon>Halobacteriales</taxon>
        <taxon>Halorubellaceae</taxon>
        <taxon>Halorubellus</taxon>
    </lineage>
</organism>
<accession>A0ABD5VKT8</accession>
<dbReference type="EMBL" id="JBHSXN010000002">
    <property type="protein sequence ID" value="MFC6953491.1"/>
    <property type="molecule type" value="Genomic_DNA"/>
</dbReference>
<name>A0ABD5VKT8_9EURY</name>
<sequence>MLLDFIAGNWNDALTVLTAGVAAYTAYHQIQYYRAQQASLNIISIDEPTYEPRAQNAYGDIVPTNEIDETELRDTKYSLEVVLENDGREPTTLSEFTLSLPDTEEELFLYNDRTRTGWQRSFVEFEGNERKQLNLFNSGEVRDTYGQDVEAILCLDSTADVIEQPVMLRCSV</sequence>
<keyword evidence="2" id="KW-1185">Reference proteome</keyword>
<dbReference type="AlphaFoldDB" id="A0ABD5VKT8"/>
<evidence type="ECO:0000313" key="2">
    <source>
        <dbReference type="Proteomes" id="UP001596395"/>
    </source>
</evidence>
<proteinExistence type="predicted"/>